<proteinExistence type="predicted"/>
<reference evidence="1 2" key="1">
    <citation type="submission" date="2016-02" db="EMBL/GenBank/DDBJ databases">
        <title>Genome analysis of coral dinoflagellate symbionts highlights evolutionary adaptations to a symbiotic lifestyle.</title>
        <authorList>
            <person name="Aranda M."/>
            <person name="Li Y."/>
            <person name="Liew Y.J."/>
            <person name="Baumgarten S."/>
            <person name="Simakov O."/>
            <person name="Wilson M."/>
            <person name="Piel J."/>
            <person name="Ashoor H."/>
            <person name="Bougouffa S."/>
            <person name="Bajic V.B."/>
            <person name="Ryu T."/>
            <person name="Ravasi T."/>
            <person name="Bayer T."/>
            <person name="Micklem G."/>
            <person name="Kim H."/>
            <person name="Bhak J."/>
            <person name="Lajeunesse T.C."/>
            <person name="Voolstra C.R."/>
        </authorList>
    </citation>
    <scope>NUCLEOTIDE SEQUENCE [LARGE SCALE GENOMIC DNA]</scope>
    <source>
        <strain evidence="1 2">CCMP2467</strain>
    </source>
</reference>
<dbReference type="Proteomes" id="UP000186817">
    <property type="component" value="Unassembled WGS sequence"/>
</dbReference>
<evidence type="ECO:0000313" key="2">
    <source>
        <dbReference type="Proteomes" id="UP000186817"/>
    </source>
</evidence>
<accession>A0A1Q9DIG1</accession>
<keyword evidence="2" id="KW-1185">Reference proteome</keyword>
<gene>
    <name evidence="1" type="ORF">AK812_SmicGene22967</name>
</gene>
<organism evidence="1 2">
    <name type="scientific">Symbiodinium microadriaticum</name>
    <name type="common">Dinoflagellate</name>
    <name type="synonym">Zooxanthella microadriatica</name>
    <dbReference type="NCBI Taxonomy" id="2951"/>
    <lineage>
        <taxon>Eukaryota</taxon>
        <taxon>Sar</taxon>
        <taxon>Alveolata</taxon>
        <taxon>Dinophyceae</taxon>
        <taxon>Suessiales</taxon>
        <taxon>Symbiodiniaceae</taxon>
        <taxon>Symbiodinium</taxon>
    </lineage>
</organism>
<sequence>MMHCSMGRVAALVAGLVLWTISGLQLHWRELATLSVVAPDDPGPIRLKVLMVRTIGAQEVQFTKDDIRSLADKTKGIQKANTSHCAARKLPGLKAPVSRDLPLDAWPADVVCYAGITDLLIDLHVILLVWEKVGQLDVSDIPLNISVIHAPRTRKLDAWVLHLTATAVAAYDYVWLADGDVKTSDVNWFAFWTNMLYFQPQVAQPAIVAFDKGKIHWRHWRKNTIVNKFHRSTQTRGSDHTVLRVPEDDEGETWAIDPTLIAAEVGIVEIMTPVLTPRAWLAMREALVSNSKAMEWVTKGATWCVDVKWFQLARASVLGLEAAGEPDVSIGAVAQRFLQQQSSYFGELWPAGKQQWDSYEPPSCMVFYQTPVRHHNFQSLKKSAFKHKNFELCRELEVALTNTTLQSVYRTFYESDLREGLGSQERRLQSVQGFSSGLDQLFREGASIQTSCPHLRSDNSGGFFADLASRIVIMRPNVCGAWRIVEAMTIATGSYPYDSWKASRGLKQLQSEWIDGVVHDVEQNHDSILLEVEDRQFLVTVLGRWSRLIQVMDLETGLQWSKRTESDDPDGDPLDNLNHVYTVLVDKLDGGGKEVWLPCGFRGDEVDKEFSIKYMRIFDLETLELRTGPKLPFAGGACTAVALEIVPGEPPMICSFGGTNGHHNSGIFQPYATCYDRLRERFWFPFGKMPYGMDHGSIVVTPTGVCGAQRRTVIILNYRIAPYGSARPEMLAHDLPESGWTAEELSQASMEEPGKWYLYHNVSFTKADPCTSPRDASGMATANGGRFLLNFGGIFYTHDKHGHPIGHRFSAIRSFDVCEKRWTIEGDLGMDTFALQTAASQKLQVAVTCGGESVERSLNRNGNQPWCIVHRPRHGLELANRHGDAATHKFPRGFVPGAEQQRARLKQKVGKT</sequence>
<dbReference type="SUPFAM" id="SSF50965">
    <property type="entry name" value="Galactose oxidase, central domain"/>
    <property type="match status" value="1"/>
</dbReference>
<dbReference type="OrthoDB" id="407905at2759"/>
<comment type="caution">
    <text evidence="1">The sequence shown here is derived from an EMBL/GenBank/DDBJ whole genome shotgun (WGS) entry which is preliminary data.</text>
</comment>
<dbReference type="AlphaFoldDB" id="A0A1Q9DIG1"/>
<dbReference type="InterPro" id="IPR011043">
    <property type="entry name" value="Gal_Oxase/kelch_b-propeller"/>
</dbReference>
<name>A0A1Q9DIG1_SYMMI</name>
<dbReference type="EMBL" id="LSRX01000520">
    <property type="protein sequence ID" value="OLP94954.1"/>
    <property type="molecule type" value="Genomic_DNA"/>
</dbReference>
<protein>
    <submittedName>
        <fullName evidence="1">Uncharacterized protein</fullName>
    </submittedName>
</protein>
<evidence type="ECO:0000313" key="1">
    <source>
        <dbReference type="EMBL" id="OLP94954.1"/>
    </source>
</evidence>